<gene>
    <name evidence="1" type="ORF">RDI58_012863</name>
</gene>
<comment type="caution">
    <text evidence="1">The sequence shown here is derived from an EMBL/GenBank/DDBJ whole genome shotgun (WGS) entry which is preliminary data.</text>
</comment>
<evidence type="ECO:0000313" key="1">
    <source>
        <dbReference type="EMBL" id="KAK6789064.1"/>
    </source>
</evidence>
<dbReference type="Proteomes" id="UP001371456">
    <property type="component" value="Unassembled WGS sequence"/>
</dbReference>
<protein>
    <submittedName>
        <fullName evidence="1">Uncharacterized protein</fullName>
    </submittedName>
</protein>
<reference evidence="1 2" key="1">
    <citation type="submission" date="2024-02" db="EMBL/GenBank/DDBJ databases">
        <title>de novo genome assembly of Solanum bulbocastanum strain 11H21.</title>
        <authorList>
            <person name="Hosaka A.J."/>
        </authorList>
    </citation>
    <scope>NUCLEOTIDE SEQUENCE [LARGE SCALE GENOMIC DNA]</scope>
    <source>
        <tissue evidence="1">Young leaves</tissue>
    </source>
</reference>
<keyword evidence="2" id="KW-1185">Reference proteome</keyword>
<accession>A0AAN8TLR4</accession>
<sequence>MQTYYTHILIKMLD</sequence>
<evidence type="ECO:0000313" key="2">
    <source>
        <dbReference type="Proteomes" id="UP001371456"/>
    </source>
</evidence>
<proteinExistence type="predicted"/>
<name>A0AAN8TLR4_SOLBU</name>
<dbReference type="EMBL" id="JBANQN010000005">
    <property type="protein sequence ID" value="KAK6789064.1"/>
    <property type="molecule type" value="Genomic_DNA"/>
</dbReference>
<organism evidence="1 2">
    <name type="scientific">Solanum bulbocastanum</name>
    <name type="common">Wild potato</name>
    <dbReference type="NCBI Taxonomy" id="147425"/>
    <lineage>
        <taxon>Eukaryota</taxon>
        <taxon>Viridiplantae</taxon>
        <taxon>Streptophyta</taxon>
        <taxon>Embryophyta</taxon>
        <taxon>Tracheophyta</taxon>
        <taxon>Spermatophyta</taxon>
        <taxon>Magnoliopsida</taxon>
        <taxon>eudicotyledons</taxon>
        <taxon>Gunneridae</taxon>
        <taxon>Pentapetalae</taxon>
        <taxon>asterids</taxon>
        <taxon>lamiids</taxon>
        <taxon>Solanales</taxon>
        <taxon>Solanaceae</taxon>
        <taxon>Solanoideae</taxon>
        <taxon>Solaneae</taxon>
        <taxon>Solanum</taxon>
    </lineage>
</organism>